<dbReference type="OrthoDB" id="3918848at2759"/>
<dbReference type="Pfam" id="PF17168">
    <property type="entry name" value="DUF5127"/>
    <property type="match status" value="1"/>
</dbReference>
<dbReference type="Proteomes" id="UP000077266">
    <property type="component" value="Unassembled WGS sequence"/>
</dbReference>
<dbReference type="EMBL" id="KV426294">
    <property type="protein sequence ID" value="KZV82991.1"/>
    <property type="molecule type" value="Genomic_DNA"/>
</dbReference>
<dbReference type="AlphaFoldDB" id="A0A165CRX0"/>
<organism evidence="4 5">
    <name type="scientific">Exidia glandulosa HHB12029</name>
    <dbReference type="NCBI Taxonomy" id="1314781"/>
    <lineage>
        <taxon>Eukaryota</taxon>
        <taxon>Fungi</taxon>
        <taxon>Dikarya</taxon>
        <taxon>Basidiomycota</taxon>
        <taxon>Agaricomycotina</taxon>
        <taxon>Agaricomycetes</taxon>
        <taxon>Auriculariales</taxon>
        <taxon>Exidiaceae</taxon>
        <taxon>Exidia</taxon>
    </lineage>
</organism>
<dbReference type="GO" id="GO:0005975">
    <property type="term" value="P:carbohydrate metabolic process"/>
    <property type="evidence" value="ECO:0007669"/>
    <property type="project" value="InterPro"/>
</dbReference>
<keyword evidence="5" id="KW-1185">Reference proteome</keyword>
<accession>A0A165CRX0</accession>
<keyword evidence="1" id="KW-0732">Signal</keyword>
<dbReference type="InterPro" id="IPR052743">
    <property type="entry name" value="Glutaminase_GtaA"/>
</dbReference>
<dbReference type="InParanoid" id="A0A165CRX0"/>
<dbReference type="STRING" id="1314781.A0A165CRX0"/>
<evidence type="ECO:0000256" key="1">
    <source>
        <dbReference type="SAM" id="SignalP"/>
    </source>
</evidence>
<proteinExistence type="predicted"/>
<dbReference type="SUPFAM" id="SSF48208">
    <property type="entry name" value="Six-hairpin glycosidases"/>
    <property type="match status" value="1"/>
</dbReference>
<dbReference type="InterPro" id="IPR032514">
    <property type="entry name" value="GtaA_central"/>
</dbReference>
<protein>
    <submittedName>
        <fullName evidence="4">Putative glutaminase A</fullName>
    </submittedName>
</protein>
<dbReference type="PANTHER" id="PTHR31987:SF1">
    <property type="entry name" value="GLUTAMINASE A"/>
    <property type="match status" value="1"/>
</dbReference>
<feature type="domain" description="Glutaminase A central" evidence="2">
    <location>
        <begin position="339"/>
        <end position="689"/>
    </location>
</feature>
<feature type="chain" id="PRO_5007856139" evidence="1">
    <location>
        <begin position="20"/>
        <end position="718"/>
    </location>
</feature>
<dbReference type="InterPro" id="IPR008928">
    <property type="entry name" value="6-hairpin_glycosidase_sf"/>
</dbReference>
<dbReference type="Pfam" id="PF16335">
    <property type="entry name" value="GtaA_6_Hairpin"/>
    <property type="match status" value="1"/>
</dbReference>
<evidence type="ECO:0000259" key="3">
    <source>
        <dbReference type="Pfam" id="PF17168"/>
    </source>
</evidence>
<dbReference type="InterPro" id="IPR033433">
    <property type="entry name" value="GtaA_N"/>
</dbReference>
<reference evidence="4 5" key="1">
    <citation type="journal article" date="2016" name="Mol. Biol. Evol.">
        <title>Comparative Genomics of Early-Diverging Mushroom-Forming Fungi Provides Insights into the Origins of Lignocellulose Decay Capabilities.</title>
        <authorList>
            <person name="Nagy L.G."/>
            <person name="Riley R."/>
            <person name="Tritt A."/>
            <person name="Adam C."/>
            <person name="Daum C."/>
            <person name="Floudas D."/>
            <person name="Sun H."/>
            <person name="Yadav J.S."/>
            <person name="Pangilinan J."/>
            <person name="Larsson K.H."/>
            <person name="Matsuura K."/>
            <person name="Barry K."/>
            <person name="Labutti K."/>
            <person name="Kuo R."/>
            <person name="Ohm R.A."/>
            <person name="Bhattacharya S.S."/>
            <person name="Shirouzu T."/>
            <person name="Yoshinaga Y."/>
            <person name="Martin F.M."/>
            <person name="Grigoriev I.V."/>
            <person name="Hibbett D.S."/>
        </authorList>
    </citation>
    <scope>NUCLEOTIDE SEQUENCE [LARGE SCALE GENOMIC DNA]</scope>
    <source>
        <strain evidence="4 5">HHB12029</strain>
    </source>
</reference>
<feature type="signal peptide" evidence="1">
    <location>
        <begin position="1"/>
        <end position="19"/>
    </location>
</feature>
<feature type="domain" description="Glutaminase A N-terminal" evidence="3">
    <location>
        <begin position="102"/>
        <end position="333"/>
    </location>
</feature>
<gene>
    <name evidence="4" type="ORF">EXIGLDRAFT_626321</name>
</gene>
<dbReference type="PANTHER" id="PTHR31987">
    <property type="entry name" value="GLUTAMINASE A-RELATED"/>
    <property type="match status" value="1"/>
</dbReference>
<evidence type="ECO:0000313" key="5">
    <source>
        <dbReference type="Proteomes" id="UP000077266"/>
    </source>
</evidence>
<name>A0A165CRX0_EXIGL</name>
<evidence type="ECO:0000313" key="4">
    <source>
        <dbReference type="EMBL" id="KZV82991.1"/>
    </source>
</evidence>
<sequence>MRVAALFSSSFALASGVLAASWKTGPFNPPAIPLAVSSPYTSTWLNNGNGTALFGDWPHFWTGAVTAWLSMVNVDGTTYATMAPPSGSATVPKQLSMKFTSTSTVFVIRCGPVDFTYTFLSPIDTDDLVRFSLPFSYLYITAASNDGKAHKVKVYSDITAEWLATDSNEKVSWSTSEGPHTMGHEIQLADQRPFQETSQRILHGTVFFSILKRDNLTYRIGPSGDLRDEFVSRGTLTPLLETGPRAIKDRWPTFAFAVDLGSVGAQGLAEPVVFGIGHARDKLVQFNTKGQIQERVPYFMTRYTSLRDAVSFFMTDHENAARAAALVDAQIEAHAKKVSDNYAALVALSMRQAFAAMELTVPSGTTGDTDDVLLFVRQNSAGYDGAINGVDVLYAMWPLFSYVNPRLLKAAIEPTLRYAAEDVYPSNFCLRSAGPHYPNATGQAAGVDMDHPMPVEASADILILTLSHAQLSGDGSLLTTYYAQLDKWATYLQDTTLTPTKQEQGETFADSVAKMSNLAVKGIIAIAAMGEIAKMTNHTQDADKYSNMAHNYIAQWKSLAMSKDGKHLTFTYDNDNSYMIGFNLLADKLLKLGIVPDDVYVTQQSWYEAKVSPYGLKADSRYGWTVSNWEIWAIAYMKDATLQRTVIDHIVAYYSSGIGTVPMANYYEADTGKVHQFQARPDVAGHLAFVRPSFHLHSAVRVTHLVQIALQCVHRGLT</sequence>
<evidence type="ECO:0000259" key="2">
    <source>
        <dbReference type="Pfam" id="PF16335"/>
    </source>
</evidence>